<protein>
    <submittedName>
        <fullName evidence="5">MBL fold metallo-hydrolase</fullName>
    </submittedName>
</protein>
<comment type="function">
    <text evidence="2">Counteracts the endogenous Pycsar antiviral defense system. Phosphodiesterase that enables metal-dependent hydrolysis of host cyclic nucleotide Pycsar defense signals such as cCMP and cUMP.</text>
</comment>
<evidence type="ECO:0000313" key="5">
    <source>
        <dbReference type="EMBL" id="AWV31798.1"/>
    </source>
</evidence>
<evidence type="ECO:0000256" key="2">
    <source>
        <dbReference type="ARBA" id="ARBA00034301"/>
    </source>
</evidence>
<comment type="catalytic activity">
    <reaction evidence="1">
        <text>3',5'-cyclic CMP + H2O = CMP + H(+)</text>
        <dbReference type="Rhea" id="RHEA:72675"/>
        <dbReference type="ChEBI" id="CHEBI:15377"/>
        <dbReference type="ChEBI" id="CHEBI:15378"/>
        <dbReference type="ChEBI" id="CHEBI:58003"/>
        <dbReference type="ChEBI" id="CHEBI:60377"/>
    </reaction>
    <physiologicalReaction direction="left-to-right" evidence="1">
        <dbReference type="Rhea" id="RHEA:72676"/>
    </physiologicalReaction>
</comment>
<evidence type="ECO:0000259" key="4">
    <source>
        <dbReference type="SMART" id="SM00849"/>
    </source>
</evidence>
<dbReference type="AlphaFoldDB" id="A0AAD0P1K9"/>
<proteinExistence type="predicted"/>
<dbReference type="EMBL" id="CP021965">
    <property type="protein sequence ID" value="AWV31798.1"/>
    <property type="molecule type" value="Genomic_DNA"/>
</dbReference>
<dbReference type="PANTHER" id="PTHR42951:SF4">
    <property type="entry name" value="ACYL-COENZYME A THIOESTERASE MBLAC2"/>
    <property type="match status" value="1"/>
</dbReference>
<dbReference type="Proteomes" id="UP000249163">
    <property type="component" value="Chromosome"/>
</dbReference>
<evidence type="ECO:0000256" key="3">
    <source>
        <dbReference type="ARBA" id="ARBA00048505"/>
    </source>
</evidence>
<sequence>MNYVVVHCEYRRGTHRMELKKINDSIYYLKSVRETDRPVLGYVVGDSFSIMIDCGNSKSHLDAFIKCLDDNNLPRPKYALITHWHWDHTFGMHAFDGETIVSSATNEALKRLKEWEWDEEAVVKRLETKEEIAFAYNCMKKEYDTFDKIKVSTGNIIFEDALTLDLGGTTCQIIKVGGPHEADSCVVYIKEAGVLFAGDAHSGDYYHGEGKIDPIKMKKYIEFLSTLSFTTYIPGHDAPMSKEEIIPLLNRFCEVK</sequence>
<reference evidence="5 6" key="1">
    <citation type="submission" date="2017-06" db="EMBL/GenBank/DDBJ databases">
        <title>Complete genome sequence of Paenibacillus odorifer CBA7130.</title>
        <authorList>
            <person name="Nam Y.-D."/>
            <person name="Kang J."/>
            <person name="Chung W.-H."/>
        </authorList>
    </citation>
    <scope>NUCLEOTIDE SEQUENCE [LARGE SCALE GENOMIC DNA]</scope>
    <source>
        <strain evidence="5 6">CBA7130</strain>
    </source>
</reference>
<comment type="catalytic activity">
    <reaction evidence="3">
        <text>3',5'-cyclic UMP + H2O = UMP + H(+)</text>
        <dbReference type="Rhea" id="RHEA:70575"/>
        <dbReference type="ChEBI" id="CHEBI:15377"/>
        <dbReference type="ChEBI" id="CHEBI:15378"/>
        <dbReference type="ChEBI" id="CHEBI:57865"/>
        <dbReference type="ChEBI" id="CHEBI:184387"/>
    </reaction>
    <physiologicalReaction direction="left-to-right" evidence="3">
        <dbReference type="Rhea" id="RHEA:70576"/>
    </physiologicalReaction>
</comment>
<dbReference type="InterPro" id="IPR001279">
    <property type="entry name" value="Metallo-B-lactamas"/>
</dbReference>
<dbReference type="PANTHER" id="PTHR42951">
    <property type="entry name" value="METALLO-BETA-LACTAMASE DOMAIN-CONTAINING"/>
    <property type="match status" value="1"/>
</dbReference>
<dbReference type="InterPro" id="IPR036866">
    <property type="entry name" value="RibonucZ/Hydroxyglut_hydro"/>
</dbReference>
<gene>
    <name evidence="5" type="ORF">CD191_03670</name>
</gene>
<organism evidence="5 6">
    <name type="scientific">Paenibacillus odorifer</name>
    <dbReference type="NCBI Taxonomy" id="189426"/>
    <lineage>
        <taxon>Bacteria</taxon>
        <taxon>Bacillati</taxon>
        <taxon>Bacillota</taxon>
        <taxon>Bacilli</taxon>
        <taxon>Bacillales</taxon>
        <taxon>Paenibacillaceae</taxon>
        <taxon>Paenibacillus</taxon>
    </lineage>
</organism>
<evidence type="ECO:0000313" key="6">
    <source>
        <dbReference type="Proteomes" id="UP000249163"/>
    </source>
</evidence>
<accession>A0AAD0P1K9</accession>
<dbReference type="SUPFAM" id="SSF56281">
    <property type="entry name" value="Metallo-hydrolase/oxidoreductase"/>
    <property type="match status" value="1"/>
</dbReference>
<dbReference type="SMART" id="SM00849">
    <property type="entry name" value="Lactamase_B"/>
    <property type="match status" value="1"/>
</dbReference>
<evidence type="ECO:0000256" key="1">
    <source>
        <dbReference type="ARBA" id="ARBA00034221"/>
    </source>
</evidence>
<dbReference type="Pfam" id="PF00753">
    <property type="entry name" value="Lactamase_B"/>
    <property type="match status" value="1"/>
</dbReference>
<name>A0AAD0P1K9_9BACL</name>
<feature type="domain" description="Metallo-beta-lactamase" evidence="4">
    <location>
        <begin position="38"/>
        <end position="236"/>
    </location>
</feature>
<dbReference type="Gene3D" id="3.60.15.10">
    <property type="entry name" value="Ribonuclease Z/Hydroxyacylglutathione hydrolase-like"/>
    <property type="match status" value="1"/>
</dbReference>
<dbReference type="InterPro" id="IPR050855">
    <property type="entry name" value="NDM-1-like"/>
</dbReference>